<organism evidence="2 3">
    <name type="scientific">Heterorhabditis bacteriophora</name>
    <name type="common">Entomopathogenic nematode worm</name>
    <dbReference type="NCBI Taxonomy" id="37862"/>
    <lineage>
        <taxon>Eukaryota</taxon>
        <taxon>Metazoa</taxon>
        <taxon>Ecdysozoa</taxon>
        <taxon>Nematoda</taxon>
        <taxon>Chromadorea</taxon>
        <taxon>Rhabditida</taxon>
        <taxon>Rhabditina</taxon>
        <taxon>Rhabditomorpha</taxon>
        <taxon>Strongyloidea</taxon>
        <taxon>Heterorhabditidae</taxon>
        <taxon>Heterorhabditis</taxon>
    </lineage>
</organism>
<dbReference type="Proteomes" id="UP000095283">
    <property type="component" value="Unplaced"/>
</dbReference>
<evidence type="ECO:0000256" key="1">
    <source>
        <dbReference type="SAM" id="Phobius"/>
    </source>
</evidence>
<evidence type="ECO:0000313" key="2">
    <source>
        <dbReference type="Proteomes" id="UP000095283"/>
    </source>
</evidence>
<keyword evidence="2" id="KW-1185">Reference proteome</keyword>
<evidence type="ECO:0000313" key="3">
    <source>
        <dbReference type="WBParaSite" id="Hba_01519"/>
    </source>
</evidence>
<name>A0A1I7WA08_HETBA</name>
<feature type="transmembrane region" description="Helical" evidence="1">
    <location>
        <begin position="51"/>
        <end position="73"/>
    </location>
</feature>
<proteinExistence type="predicted"/>
<keyword evidence="1" id="KW-0812">Transmembrane</keyword>
<sequence>MTVPVVQGPIVDSLLLLCCSLCKIWYFLNFVFSTVLILFIVRMVFNCSLWYFAALFISMFFYRTIQIIVALFFQQPPAYSAAGYFERLLLMLKLNKRKEFITNKIKRTKQKKHITRYYIKNKLNNRKQLLISEIIYISYFLPAAARCSRGLGAGRCSLLLSCFFL</sequence>
<dbReference type="AlphaFoldDB" id="A0A1I7WA08"/>
<dbReference type="WBParaSite" id="Hba_01519">
    <property type="protein sequence ID" value="Hba_01519"/>
    <property type="gene ID" value="Hba_01519"/>
</dbReference>
<feature type="transmembrane region" description="Helical" evidence="1">
    <location>
        <begin position="24"/>
        <end position="45"/>
    </location>
</feature>
<protein>
    <submittedName>
        <fullName evidence="3">Uncharacterized protein</fullName>
    </submittedName>
</protein>
<accession>A0A1I7WA08</accession>
<reference evidence="3" key="1">
    <citation type="submission" date="2016-11" db="UniProtKB">
        <authorList>
            <consortium name="WormBaseParasite"/>
        </authorList>
    </citation>
    <scope>IDENTIFICATION</scope>
</reference>
<keyword evidence="1" id="KW-0472">Membrane</keyword>
<keyword evidence="1" id="KW-1133">Transmembrane helix</keyword>